<organism evidence="2 3">
    <name type="scientific">Phaseolus coccineus</name>
    <name type="common">Scarlet runner bean</name>
    <name type="synonym">Phaseolus multiflorus</name>
    <dbReference type="NCBI Taxonomy" id="3886"/>
    <lineage>
        <taxon>Eukaryota</taxon>
        <taxon>Viridiplantae</taxon>
        <taxon>Streptophyta</taxon>
        <taxon>Embryophyta</taxon>
        <taxon>Tracheophyta</taxon>
        <taxon>Spermatophyta</taxon>
        <taxon>Magnoliopsida</taxon>
        <taxon>eudicotyledons</taxon>
        <taxon>Gunneridae</taxon>
        <taxon>Pentapetalae</taxon>
        <taxon>rosids</taxon>
        <taxon>fabids</taxon>
        <taxon>Fabales</taxon>
        <taxon>Fabaceae</taxon>
        <taxon>Papilionoideae</taxon>
        <taxon>50 kb inversion clade</taxon>
        <taxon>NPAAA clade</taxon>
        <taxon>indigoferoid/millettioid clade</taxon>
        <taxon>Phaseoleae</taxon>
        <taxon>Phaseolus</taxon>
    </lineage>
</organism>
<dbReference type="EMBL" id="JAYMYR010000009">
    <property type="protein sequence ID" value="KAK7342265.1"/>
    <property type="molecule type" value="Genomic_DNA"/>
</dbReference>
<name>A0AAN9LTV2_PHACN</name>
<dbReference type="Proteomes" id="UP001374584">
    <property type="component" value="Unassembled WGS sequence"/>
</dbReference>
<reference evidence="2 3" key="1">
    <citation type="submission" date="2024-01" db="EMBL/GenBank/DDBJ databases">
        <title>The genomes of 5 underutilized Papilionoideae crops provide insights into root nodulation and disease resistanc.</title>
        <authorList>
            <person name="Jiang F."/>
        </authorList>
    </citation>
    <scope>NUCLEOTIDE SEQUENCE [LARGE SCALE GENOMIC DNA]</scope>
    <source>
        <strain evidence="2">JINMINGXINNONG_FW02</strain>
        <tissue evidence="2">Leaves</tissue>
    </source>
</reference>
<comment type="caution">
    <text evidence="2">The sequence shown here is derived from an EMBL/GenBank/DDBJ whole genome shotgun (WGS) entry which is preliminary data.</text>
</comment>
<evidence type="ECO:0000313" key="3">
    <source>
        <dbReference type="Proteomes" id="UP001374584"/>
    </source>
</evidence>
<keyword evidence="3" id="KW-1185">Reference proteome</keyword>
<evidence type="ECO:0000313" key="2">
    <source>
        <dbReference type="EMBL" id="KAK7342265.1"/>
    </source>
</evidence>
<accession>A0AAN9LTV2</accession>
<dbReference type="AlphaFoldDB" id="A0AAN9LTV2"/>
<gene>
    <name evidence="2" type="ORF">VNO80_25211</name>
</gene>
<sequence length="149" mass="16435">MEARLSSSSSFFSLWSPWIPRCSNRSVISQAGDAGVCASGVVLALPCLHKSVVFIVYMCILWFATTHHTDPQLPAKPVSDDGISPAQLQKLPSITAKDLLIGSERVFRLDDITSALSFRTIPSQTRSPLPPLRRLTPWTPTFPPYPQDK</sequence>
<proteinExistence type="predicted"/>
<protein>
    <submittedName>
        <fullName evidence="2">Uncharacterized protein</fullName>
    </submittedName>
</protein>
<feature type="compositionally biased region" description="Pro residues" evidence="1">
    <location>
        <begin position="140"/>
        <end position="149"/>
    </location>
</feature>
<feature type="region of interest" description="Disordered" evidence="1">
    <location>
        <begin position="127"/>
        <end position="149"/>
    </location>
</feature>
<evidence type="ECO:0000256" key="1">
    <source>
        <dbReference type="SAM" id="MobiDB-lite"/>
    </source>
</evidence>